<dbReference type="AlphaFoldDB" id="A0AAD7V0Z7"/>
<feature type="region of interest" description="Disordered" evidence="2">
    <location>
        <begin position="25"/>
        <end position="54"/>
    </location>
</feature>
<evidence type="ECO:0000313" key="3">
    <source>
        <dbReference type="EMBL" id="KAJ8657288.1"/>
    </source>
</evidence>
<keyword evidence="4" id="KW-1185">Reference proteome</keyword>
<evidence type="ECO:0000256" key="2">
    <source>
        <dbReference type="SAM" id="MobiDB-lite"/>
    </source>
</evidence>
<feature type="compositionally biased region" description="Low complexity" evidence="2">
    <location>
        <begin position="36"/>
        <end position="51"/>
    </location>
</feature>
<keyword evidence="1" id="KW-0175">Coiled coil</keyword>
<dbReference type="RefSeq" id="XP_058342201.1">
    <property type="nucleotide sequence ID" value="XM_058487124.1"/>
</dbReference>
<feature type="coiled-coil region" evidence="1">
    <location>
        <begin position="116"/>
        <end position="143"/>
    </location>
</feature>
<dbReference type="EMBL" id="JARTCD010000033">
    <property type="protein sequence ID" value="KAJ8657288.1"/>
    <property type="molecule type" value="Genomic_DNA"/>
</dbReference>
<name>A0AAD7V0Z7_9FUNG</name>
<comment type="caution">
    <text evidence="3">The sequence shown here is derived from an EMBL/GenBank/DDBJ whole genome shotgun (WGS) entry which is preliminary data.</text>
</comment>
<evidence type="ECO:0000313" key="4">
    <source>
        <dbReference type="Proteomes" id="UP001234581"/>
    </source>
</evidence>
<gene>
    <name evidence="3" type="ORF">O0I10_007104</name>
</gene>
<sequence>MSTTVLVPSHNGMPRTLKWAAHHTTESGNMHKHHTTATTPQLTPSSSSTCPAPLPSEQQEIVKLESELTFTYDTLATINVMFDSLQHAYASSESEMERLRNPLRLSEKEKELLGAYDDLGLQVVHLERQIVKLEKKLKELKSQEAYNKETPGAEAPLSTPISSAIDTLSPSPSLPSPPIVPDQQNYFNHTTPIIHQQQQHQPVDLPPQQQPMDMMFTYESEAMAAYAAAAAAASATTMQMAFTTEQAATGGVTTPMDEDPAASPFFYMPQDPMFFDMFSDPALYSLTCYNMDVVTPSQQYTPMLWSTTNDHMPQPPPPPS</sequence>
<dbReference type="Proteomes" id="UP001234581">
    <property type="component" value="Unassembled WGS sequence"/>
</dbReference>
<dbReference type="GeneID" id="83214513"/>
<organism evidence="3 4">
    <name type="scientific">Lichtheimia ornata</name>
    <dbReference type="NCBI Taxonomy" id="688661"/>
    <lineage>
        <taxon>Eukaryota</taxon>
        <taxon>Fungi</taxon>
        <taxon>Fungi incertae sedis</taxon>
        <taxon>Mucoromycota</taxon>
        <taxon>Mucoromycotina</taxon>
        <taxon>Mucoromycetes</taxon>
        <taxon>Mucorales</taxon>
        <taxon>Lichtheimiaceae</taxon>
        <taxon>Lichtheimia</taxon>
    </lineage>
</organism>
<accession>A0AAD7V0Z7</accession>
<protein>
    <submittedName>
        <fullName evidence="3">Uncharacterized protein</fullName>
    </submittedName>
</protein>
<feature type="region of interest" description="Disordered" evidence="2">
    <location>
        <begin position="147"/>
        <end position="173"/>
    </location>
</feature>
<proteinExistence type="predicted"/>
<reference evidence="3 4" key="1">
    <citation type="submission" date="2023-03" db="EMBL/GenBank/DDBJ databases">
        <title>Genome sequence of Lichtheimia ornata CBS 291.66.</title>
        <authorList>
            <person name="Mohabir J.T."/>
            <person name="Shea T.P."/>
            <person name="Kurbessoian T."/>
            <person name="Berby B."/>
            <person name="Fontaine J."/>
            <person name="Livny J."/>
            <person name="Gnirke A."/>
            <person name="Stajich J.E."/>
            <person name="Cuomo C.A."/>
        </authorList>
    </citation>
    <scope>NUCLEOTIDE SEQUENCE [LARGE SCALE GENOMIC DNA]</scope>
    <source>
        <strain evidence="3">CBS 291.66</strain>
    </source>
</reference>
<evidence type="ECO:0000256" key="1">
    <source>
        <dbReference type="SAM" id="Coils"/>
    </source>
</evidence>